<sequence>MAPKRKATSASNTPKKAKADHSPEQYKAFYISTIKLVGDLLDDTGSVKIADSFRKLVSKKMYPDYYDIIETPISLSEISRNVTRGNYVSPDCEDFLADFKLMLDNAATFNDVNSPIVDDATKIYNFVKEQCGQFLGSPVAQELSLAEQCEKLINDVIDHEFEGIGVISGPFIEDVDKNLYPDYFKIVKKPTSFNKILRDLETKIVKPEDDDETNLNRLNDSINLIFTNAQLYNDPESTIHQDSLMLAEYFESKFNELKASRPKKKPVVKKEKTATPVPRPRKKKVESEEEAEPEEEVEEEMEVDESELKKEEIALTPAPPVLESNVMGKTETLGPLNEVFIKDCSVSSSVASVKQMFNNSQEYNHYRSNNPPSRYQLMRESLFPSQPVDNLSTIFKYQFPANGYCTQGYTIVLPADASSTVNFDFNLHKYLQSLERHQLSVPSGEDFQCNLSVNETEVDSLLDIEDIDDGLKLHYEIKLSYGMNIVTFECKVSPNVSKIIKKSQTPKNEPEEIGGRHTRHQLQQYKRSWDVEKITFYVISNN</sequence>
<name>A0ACA9Y6L2_9ASCO</name>
<evidence type="ECO:0000313" key="2">
    <source>
        <dbReference type="Proteomes" id="UP001152531"/>
    </source>
</evidence>
<keyword evidence="2" id="KW-1185">Reference proteome</keyword>
<proteinExistence type="predicted"/>
<gene>
    <name evidence="1" type="ORF">CLIB1444_04S05182</name>
</gene>
<accession>A0ACA9Y6L2</accession>
<evidence type="ECO:0000313" key="1">
    <source>
        <dbReference type="EMBL" id="CAH6720665.1"/>
    </source>
</evidence>
<comment type="caution">
    <text evidence="1">The sequence shown here is derived from an EMBL/GenBank/DDBJ whole genome shotgun (WGS) entry which is preliminary data.</text>
</comment>
<dbReference type="Proteomes" id="UP001152531">
    <property type="component" value="Unassembled WGS sequence"/>
</dbReference>
<reference evidence="1" key="1">
    <citation type="submission" date="2022-06" db="EMBL/GenBank/DDBJ databases">
        <authorList>
            <person name="Legras J.-L."/>
            <person name="Devillers H."/>
            <person name="Grondin C."/>
        </authorList>
    </citation>
    <scope>NUCLEOTIDE SEQUENCE</scope>
    <source>
        <strain evidence="1">CLIB 1444</strain>
    </source>
</reference>
<organism evidence="1 2">
    <name type="scientific">[Candida] jaroonii</name>
    <dbReference type="NCBI Taxonomy" id="467808"/>
    <lineage>
        <taxon>Eukaryota</taxon>
        <taxon>Fungi</taxon>
        <taxon>Dikarya</taxon>
        <taxon>Ascomycota</taxon>
        <taxon>Saccharomycotina</taxon>
        <taxon>Pichiomycetes</taxon>
        <taxon>Debaryomycetaceae</taxon>
        <taxon>Yamadazyma</taxon>
    </lineage>
</organism>
<dbReference type="EMBL" id="CALSDN010000004">
    <property type="protein sequence ID" value="CAH6720665.1"/>
    <property type="molecule type" value="Genomic_DNA"/>
</dbReference>
<protein>
    <submittedName>
        <fullName evidence="1">Uncharacterized protein</fullName>
    </submittedName>
</protein>